<dbReference type="RefSeq" id="WP_263571946.1">
    <property type="nucleotide sequence ID" value="NZ_JAJIRN010000006.1"/>
</dbReference>
<feature type="transmembrane region" description="Helical" evidence="5">
    <location>
        <begin position="79"/>
        <end position="97"/>
    </location>
</feature>
<dbReference type="InterPro" id="IPR032808">
    <property type="entry name" value="DoxX"/>
</dbReference>
<accession>A0ABT2YH91</accession>
<evidence type="ECO:0000256" key="2">
    <source>
        <dbReference type="ARBA" id="ARBA00022692"/>
    </source>
</evidence>
<feature type="transmembrane region" description="Helical" evidence="5">
    <location>
        <begin position="109"/>
        <end position="130"/>
    </location>
</feature>
<evidence type="ECO:0000256" key="5">
    <source>
        <dbReference type="SAM" id="Phobius"/>
    </source>
</evidence>
<evidence type="ECO:0000256" key="4">
    <source>
        <dbReference type="ARBA" id="ARBA00023136"/>
    </source>
</evidence>
<keyword evidence="4 5" id="KW-0472">Membrane</keyword>
<gene>
    <name evidence="6" type="ORF">LNV07_14855</name>
</gene>
<evidence type="ECO:0000256" key="1">
    <source>
        <dbReference type="ARBA" id="ARBA00004141"/>
    </source>
</evidence>
<organism evidence="6 7">
    <name type="scientific">Roseateles oligotrophus</name>
    <dbReference type="NCBI Taxonomy" id="1769250"/>
    <lineage>
        <taxon>Bacteria</taxon>
        <taxon>Pseudomonadati</taxon>
        <taxon>Pseudomonadota</taxon>
        <taxon>Betaproteobacteria</taxon>
        <taxon>Burkholderiales</taxon>
        <taxon>Sphaerotilaceae</taxon>
        <taxon>Roseateles</taxon>
    </lineage>
</organism>
<reference evidence="6 7" key="1">
    <citation type="submission" date="2021-11" db="EMBL/GenBank/DDBJ databases">
        <authorList>
            <person name="Liang Q."/>
            <person name="Mou H."/>
            <person name="Liu Z."/>
        </authorList>
    </citation>
    <scope>NUCLEOTIDE SEQUENCE [LARGE SCALE GENOMIC DNA]</scope>
    <source>
        <strain evidence="6 7">CHU3</strain>
    </source>
</reference>
<comment type="subcellular location">
    <subcellularLocation>
        <location evidence="1">Membrane</location>
        <topology evidence="1">Multi-pass membrane protein</topology>
    </subcellularLocation>
</comment>
<dbReference type="EMBL" id="JAJIRN010000006">
    <property type="protein sequence ID" value="MCV2369361.1"/>
    <property type="molecule type" value="Genomic_DNA"/>
</dbReference>
<keyword evidence="7" id="KW-1185">Reference proteome</keyword>
<evidence type="ECO:0000256" key="3">
    <source>
        <dbReference type="ARBA" id="ARBA00022989"/>
    </source>
</evidence>
<name>A0ABT2YH91_9BURK</name>
<feature type="transmembrane region" description="Helical" evidence="5">
    <location>
        <begin position="12"/>
        <end position="32"/>
    </location>
</feature>
<dbReference type="Proteomes" id="UP001209701">
    <property type="component" value="Unassembled WGS sequence"/>
</dbReference>
<protein>
    <submittedName>
        <fullName evidence="6">DoxX family protein</fullName>
    </submittedName>
</protein>
<evidence type="ECO:0000313" key="7">
    <source>
        <dbReference type="Proteomes" id="UP001209701"/>
    </source>
</evidence>
<sequence>MGLKPIHQSRYVLLGRWLLASIFILAGLAKLASTEVVTAGHLASEGLPLDRMPTLLIGGFELIVGFCLGLGVRLRWTAPALAISTIITSLLFHQFWAVAPEFQFAQQLLFMKNIGLAGGLLLAAGASANITRT</sequence>
<keyword evidence="2 5" id="KW-0812">Transmembrane</keyword>
<evidence type="ECO:0000313" key="6">
    <source>
        <dbReference type="EMBL" id="MCV2369361.1"/>
    </source>
</evidence>
<proteinExistence type="predicted"/>
<keyword evidence="3 5" id="KW-1133">Transmembrane helix</keyword>
<feature type="transmembrane region" description="Helical" evidence="5">
    <location>
        <begin position="52"/>
        <end position="72"/>
    </location>
</feature>
<dbReference type="Pfam" id="PF07681">
    <property type="entry name" value="DoxX"/>
    <property type="match status" value="1"/>
</dbReference>
<comment type="caution">
    <text evidence="6">The sequence shown here is derived from an EMBL/GenBank/DDBJ whole genome shotgun (WGS) entry which is preliminary data.</text>
</comment>